<dbReference type="Proteomes" id="UP001530400">
    <property type="component" value="Unassembled WGS sequence"/>
</dbReference>
<dbReference type="Pfam" id="PF06417">
    <property type="entry name" value="EMC4"/>
    <property type="match status" value="1"/>
</dbReference>
<evidence type="ECO:0000313" key="8">
    <source>
        <dbReference type="EMBL" id="KAL3771234.1"/>
    </source>
</evidence>
<gene>
    <name evidence="8" type="ORF">ACHAWO_005174</name>
</gene>
<sequence>MATKRLWSVNLNLQEHDVGYAYLQKKPSPCDMSLVQSTAQKLEQKTSYSIKDDAMTAAENKQVMAIRARKQSKAMSIALSPGKQLGMNAFMLWMSGKNLNIFSISTTSMAIMNPIKGIMSVGTAFRACEDPEGKVDLTSSKALFVMLNLIWLGVGMYKMASMKLLPLTSADWESYVVWKHLAETSSIPP</sequence>
<evidence type="ECO:0000256" key="7">
    <source>
        <dbReference type="ARBA" id="ARBA00023136"/>
    </source>
</evidence>
<evidence type="ECO:0000256" key="1">
    <source>
        <dbReference type="ARBA" id="ARBA00004477"/>
    </source>
</evidence>
<comment type="subcellular location">
    <subcellularLocation>
        <location evidence="1">Endoplasmic reticulum membrane</location>
        <topology evidence="1">Multi-pass membrane protein</topology>
    </subcellularLocation>
</comment>
<proteinExistence type="inferred from homology"/>
<evidence type="ECO:0000256" key="2">
    <source>
        <dbReference type="ARBA" id="ARBA00007715"/>
    </source>
</evidence>
<comment type="caution">
    <text evidence="8">The sequence shown here is derived from an EMBL/GenBank/DDBJ whole genome shotgun (WGS) entry which is preliminary data.</text>
</comment>
<keyword evidence="4" id="KW-0812">Transmembrane</keyword>
<dbReference type="InterPro" id="IPR009445">
    <property type="entry name" value="TMEM85/Emc4"/>
</dbReference>
<name>A0ABD3N572_9STRA</name>
<keyword evidence="5" id="KW-0256">Endoplasmic reticulum</keyword>
<evidence type="ECO:0000256" key="5">
    <source>
        <dbReference type="ARBA" id="ARBA00022824"/>
    </source>
</evidence>
<protein>
    <recommendedName>
        <fullName evidence="3">ER membrane protein complex subunit 4</fullName>
    </recommendedName>
</protein>
<evidence type="ECO:0000256" key="6">
    <source>
        <dbReference type="ARBA" id="ARBA00022989"/>
    </source>
</evidence>
<evidence type="ECO:0000256" key="3">
    <source>
        <dbReference type="ARBA" id="ARBA00020820"/>
    </source>
</evidence>
<dbReference type="EMBL" id="JALLPJ020001291">
    <property type="protein sequence ID" value="KAL3771234.1"/>
    <property type="molecule type" value="Genomic_DNA"/>
</dbReference>
<dbReference type="PANTHER" id="PTHR19315">
    <property type="entry name" value="ER MEMBRANE PROTEIN COMPLEX SUBUNIT 4"/>
    <property type="match status" value="1"/>
</dbReference>
<dbReference type="GO" id="GO:0005789">
    <property type="term" value="C:endoplasmic reticulum membrane"/>
    <property type="evidence" value="ECO:0007669"/>
    <property type="project" value="UniProtKB-SubCell"/>
</dbReference>
<keyword evidence="9" id="KW-1185">Reference proteome</keyword>
<comment type="similarity">
    <text evidence="2">Belongs to the EMC4 family.</text>
</comment>
<reference evidence="8 9" key="1">
    <citation type="submission" date="2024-10" db="EMBL/GenBank/DDBJ databases">
        <title>Updated reference genomes for cyclostephanoid diatoms.</title>
        <authorList>
            <person name="Roberts W.R."/>
            <person name="Alverson A.J."/>
        </authorList>
    </citation>
    <scope>NUCLEOTIDE SEQUENCE [LARGE SCALE GENOMIC DNA]</scope>
    <source>
        <strain evidence="8 9">AJA010-31</strain>
    </source>
</reference>
<accession>A0ABD3N572</accession>
<dbReference type="AlphaFoldDB" id="A0ABD3N572"/>
<organism evidence="8 9">
    <name type="scientific">Cyclotella atomus</name>
    <dbReference type="NCBI Taxonomy" id="382360"/>
    <lineage>
        <taxon>Eukaryota</taxon>
        <taxon>Sar</taxon>
        <taxon>Stramenopiles</taxon>
        <taxon>Ochrophyta</taxon>
        <taxon>Bacillariophyta</taxon>
        <taxon>Coscinodiscophyceae</taxon>
        <taxon>Thalassiosirophycidae</taxon>
        <taxon>Stephanodiscales</taxon>
        <taxon>Stephanodiscaceae</taxon>
        <taxon>Cyclotella</taxon>
    </lineage>
</organism>
<keyword evidence="6" id="KW-1133">Transmembrane helix</keyword>
<evidence type="ECO:0000313" key="9">
    <source>
        <dbReference type="Proteomes" id="UP001530400"/>
    </source>
</evidence>
<evidence type="ECO:0000256" key="4">
    <source>
        <dbReference type="ARBA" id="ARBA00022692"/>
    </source>
</evidence>
<keyword evidence="7" id="KW-0472">Membrane</keyword>